<protein>
    <submittedName>
        <fullName evidence="1">Uncharacterized protein</fullName>
    </submittedName>
</protein>
<dbReference type="RefSeq" id="XP_003171377.1">
    <property type="nucleotide sequence ID" value="XM_003171329.1"/>
</dbReference>
<organism evidence="2">
    <name type="scientific">Arthroderma gypseum (strain ATCC MYA-4604 / CBS 118893)</name>
    <name type="common">Microsporum gypseum</name>
    <dbReference type="NCBI Taxonomy" id="535722"/>
    <lineage>
        <taxon>Eukaryota</taxon>
        <taxon>Fungi</taxon>
        <taxon>Dikarya</taxon>
        <taxon>Ascomycota</taxon>
        <taxon>Pezizomycotina</taxon>
        <taxon>Eurotiomycetes</taxon>
        <taxon>Eurotiomycetidae</taxon>
        <taxon>Onygenales</taxon>
        <taxon>Arthrodermataceae</taxon>
        <taxon>Nannizzia</taxon>
    </lineage>
</organism>
<evidence type="ECO:0000313" key="1">
    <source>
        <dbReference type="EMBL" id="EFR02923.1"/>
    </source>
</evidence>
<keyword evidence="2" id="KW-1185">Reference proteome</keyword>
<dbReference type="VEuPathDB" id="FungiDB:MGYG_05924"/>
<dbReference type="GeneID" id="10026628"/>
<evidence type="ECO:0000313" key="2">
    <source>
        <dbReference type="Proteomes" id="UP000002669"/>
    </source>
</evidence>
<sequence length="172" mass="19334">MNQPATPSYLTAAYYRILEAGTSGMLLIARCQTYSGILALMMPYFTLGIYLPLRTSTGNGFETVKTNPSYRQERRNSPSFHLDNLPELWRAIQKPSRDVPPSEGHWIEMPITKLYRLPHLYRLTHLIGEIPRKYASAVISCLNNADICGDLDHTILAKGKGASYLHTYIGSS</sequence>
<dbReference type="EMBL" id="DS989826">
    <property type="protein sequence ID" value="EFR02923.1"/>
    <property type="molecule type" value="Genomic_DNA"/>
</dbReference>
<dbReference type="Proteomes" id="UP000002669">
    <property type="component" value="Unassembled WGS sequence"/>
</dbReference>
<gene>
    <name evidence="1" type="ORF">MGYG_05924</name>
</gene>
<reference evidence="2" key="1">
    <citation type="journal article" date="2012" name="MBio">
        <title>Comparative genome analysis of Trichophyton rubrum and related dermatophytes reveals candidate genes involved in infection.</title>
        <authorList>
            <person name="Martinez D.A."/>
            <person name="Oliver B.G."/>
            <person name="Graeser Y."/>
            <person name="Goldberg J.M."/>
            <person name="Li W."/>
            <person name="Martinez-Rossi N.M."/>
            <person name="Monod M."/>
            <person name="Shelest E."/>
            <person name="Barton R.C."/>
            <person name="Birch E."/>
            <person name="Brakhage A.A."/>
            <person name="Chen Z."/>
            <person name="Gurr S.J."/>
            <person name="Heiman D."/>
            <person name="Heitman J."/>
            <person name="Kosti I."/>
            <person name="Rossi A."/>
            <person name="Saif S."/>
            <person name="Samalova M."/>
            <person name="Saunders C.W."/>
            <person name="Shea T."/>
            <person name="Summerbell R.C."/>
            <person name="Xu J."/>
            <person name="Young S."/>
            <person name="Zeng Q."/>
            <person name="Birren B.W."/>
            <person name="Cuomo C.A."/>
            <person name="White T.C."/>
        </authorList>
    </citation>
    <scope>NUCLEOTIDE SEQUENCE [LARGE SCALE GENOMIC DNA]</scope>
    <source>
        <strain evidence="2">ATCC MYA-4604 / CBS 118893</strain>
    </source>
</reference>
<proteinExistence type="predicted"/>
<dbReference type="HOGENOM" id="CLU_1554875_0_0_1"/>
<dbReference type="InParanoid" id="E4UZY6"/>
<name>E4UZY6_ARTGP</name>
<dbReference type="AlphaFoldDB" id="E4UZY6"/>
<accession>E4UZY6</accession>